<feature type="chain" id="PRO_5040171344" evidence="2">
    <location>
        <begin position="19"/>
        <end position="421"/>
    </location>
</feature>
<feature type="signal peptide" evidence="2">
    <location>
        <begin position="1"/>
        <end position="18"/>
    </location>
</feature>
<proteinExistence type="predicted"/>
<accession>A0A9P4H7A8</accession>
<reference evidence="3" key="1">
    <citation type="journal article" date="2020" name="Stud. Mycol.">
        <title>101 Dothideomycetes genomes: a test case for predicting lifestyles and emergence of pathogens.</title>
        <authorList>
            <person name="Haridas S."/>
            <person name="Albert R."/>
            <person name="Binder M."/>
            <person name="Bloem J."/>
            <person name="Labutti K."/>
            <person name="Salamov A."/>
            <person name="Andreopoulos B."/>
            <person name="Baker S."/>
            <person name="Barry K."/>
            <person name="Bills G."/>
            <person name="Bluhm B."/>
            <person name="Cannon C."/>
            <person name="Castanera R."/>
            <person name="Culley D."/>
            <person name="Daum C."/>
            <person name="Ezra D."/>
            <person name="Gonzalez J."/>
            <person name="Henrissat B."/>
            <person name="Kuo A."/>
            <person name="Liang C."/>
            <person name="Lipzen A."/>
            <person name="Lutzoni F."/>
            <person name="Magnuson J."/>
            <person name="Mondo S."/>
            <person name="Nolan M."/>
            <person name="Ohm R."/>
            <person name="Pangilinan J."/>
            <person name="Park H.-J."/>
            <person name="Ramirez L."/>
            <person name="Alfaro M."/>
            <person name="Sun H."/>
            <person name="Tritt A."/>
            <person name="Yoshinaga Y."/>
            <person name="Zwiers L.-H."/>
            <person name="Turgeon B."/>
            <person name="Goodwin S."/>
            <person name="Spatafora J."/>
            <person name="Crous P."/>
            <person name="Grigoriev I."/>
        </authorList>
    </citation>
    <scope>NUCLEOTIDE SEQUENCE</scope>
    <source>
        <strain evidence="3">CBS 110217</strain>
    </source>
</reference>
<dbReference type="Proteomes" id="UP000799777">
    <property type="component" value="Unassembled WGS sequence"/>
</dbReference>
<name>A0A9P4H7A8_9PLEO</name>
<keyword evidence="2" id="KW-0732">Signal</keyword>
<gene>
    <name evidence="3" type="ORF">EK21DRAFT_89641</name>
</gene>
<evidence type="ECO:0000256" key="1">
    <source>
        <dbReference type="SAM" id="MobiDB-lite"/>
    </source>
</evidence>
<organism evidence="3 4">
    <name type="scientific">Setomelanomma holmii</name>
    <dbReference type="NCBI Taxonomy" id="210430"/>
    <lineage>
        <taxon>Eukaryota</taxon>
        <taxon>Fungi</taxon>
        <taxon>Dikarya</taxon>
        <taxon>Ascomycota</taxon>
        <taxon>Pezizomycotina</taxon>
        <taxon>Dothideomycetes</taxon>
        <taxon>Pleosporomycetidae</taxon>
        <taxon>Pleosporales</taxon>
        <taxon>Pleosporineae</taxon>
        <taxon>Phaeosphaeriaceae</taxon>
        <taxon>Setomelanomma</taxon>
    </lineage>
</organism>
<dbReference type="OrthoDB" id="3798883at2759"/>
<comment type="caution">
    <text evidence="3">The sequence shown here is derived from an EMBL/GenBank/DDBJ whole genome shotgun (WGS) entry which is preliminary data.</text>
</comment>
<sequence length="421" mass="46380">MRISTFTAIAALGLTASALPIDEKRQTNKFDECTNFGDEWCNDGEVLTCKQVPFTDQGWVKSTHKTCSSKRKTEKFDKCFNYGEEWCNDGEILTCKKVPFVDQGRVKSTHKTCASKRGVGDYCNKIGVTWCQDYQVLTCSEYRITPTGAGCSTKRSVEVEERGWKPDITIPTLPIIPKPNIPKPVIPTPPVAASKRDTQRNPIIPPVIVPPMPPVVPKPVIPVPPKPFDKRGWKPDINIPSPPEIPKPNIPEPDVSIGRRDVGDPCGFVGFVWCQDYQIYTCTENNRIEPTGGSCNTKRSADAQKNPIIPPVIIPPVAPVIPKPVIPTPPTPPKPSVPREVEVRGWKPDINVPAKPEIPKPEIPGVPKPQVTKPAKRDIGDRCDKAVLEKTWCQDFEILQCVSVEGQGWGMIVSTGVGCST</sequence>
<evidence type="ECO:0000256" key="2">
    <source>
        <dbReference type="SAM" id="SignalP"/>
    </source>
</evidence>
<dbReference type="AlphaFoldDB" id="A0A9P4H7A8"/>
<evidence type="ECO:0000313" key="4">
    <source>
        <dbReference type="Proteomes" id="UP000799777"/>
    </source>
</evidence>
<dbReference type="EMBL" id="ML978199">
    <property type="protein sequence ID" value="KAF2029546.1"/>
    <property type="molecule type" value="Genomic_DNA"/>
</dbReference>
<evidence type="ECO:0000313" key="3">
    <source>
        <dbReference type="EMBL" id="KAF2029546.1"/>
    </source>
</evidence>
<keyword evidence="4" id="KW-1185">Reference proteome</keyword>
<feature type="region of interest" description="Disordered" evidence="1">
    <location>
        <begin position="349"/>
        <end position="377"/>
    </location>
</feature>
<protein>
    <submittedName>
        <fullName evidence="3">Uncharacterized protein</fullName>
    </submittedName>
</protein>